<accession>A0ABQ1R417</accession>
<comment type="caution">
    <text evidence="1">The sequence shown here is derived from an EMBL/GenBank/DDBJ whole genome shotgun (WGS) entry which is preliminary data.</text>
</comment>
<evidence type="ECO:0000313" key="2">
    <source>
        <dbReference type="Proteomes" id="UP000614272"/>
    </source>
</evidence>
<reference evidence="2" key="1">
    <citation type="journal article" date="2019" name="Int. J. Syst. Evol. Microbiol.">
        <title>The Global Catalogue of Microorganisms (GCM) 10K type strain sequencing project: providing services to taxonomists for standard genome sequencing and annotation.</title>
        <authorList>
            <consortium name="The Broad Institute Genomics Platform"/>
            <consortium name="The Broad Institute Genome Sequencing Center for Infectious Disease"/>
            <person name="Wu L."/>
            <person name="Ma J."/>
        </authorList>
    </citation>
    <scope>NUCLEOTIDE SEQUENCE [LARGE SCALE GENOMIC DNA]</scope>
    <source>
        <strain evidence="2">CGMCC 1.12923</strain>
    </source>
</reference>
<sequence>MFTMKSATIPPLRVTTELRNDAESVLLEGESLSSFVEESLRRQIVRRKMNQEFVARGLAAGEKAKSTGQYASKDEVIHSLHSILEGSEQK</sequence>
<dbReference type="Proteomes" id="UP000614272">
    <property type="component" value="Unassembled WGS sequence"/>
</dbReference>
<evidence type="ECO:0008006" key="3">
    <source>
        <dbReference type="Google" id="ProtNLM"/>
    </source>
</evidence>
<dbReference type="EMBL" id="BMGJ01000002">
    <property type="protein sequence ID" value="GGD53887.1"/>
    <property type="molecule type" value="Genomic_DNA"/>
</dbReference>
<dbReference type="NCBIfam" id="NF041551">
    <property type="entry name" value="YlcI_YnfO_N"/>
    <property type="match status" value="1"/>
</dbReference>
<evidence type="ECO:0000313" key="1">
    <source>
        <dbReference type="EMBL" id="GGD53887.1"/>
    </source>
</evidence>
<gene>
    <name evidence="1" type="ORF">GCM10011357_07050</name>
</gene>
<proteinExistence type="predicted"/>
<keyword evidence="2" id="KW-1185">Reference proteome</keyword>
<organism evidence="1 2">
    <name type="scientific">Lacimicrobium alkaliphilum</name>
    <dbReference type="NCBI Taxonomy" id="1526571"/>
    <lineage>
        <taxon>Bacteria</taxon>
        <taxon>Pseudomonadati</taxon>
        <taxon>Pseudomonadota</taxon>
        <taxon>Gammaproteobacteria</taxon>
        <taxon>Alteromonadales</taxon>
        <taxon>Alteromonadaceae</taxon>
        <taxon>Lacimicrobium</taxon>
    </lineage>
</organism>
<protein>
    <recommendedName>
        <fullName evidence="3">Prevent-host-death protein</fullName>
    </recommendedName>
</protein>
<name>A0ABQ1R417_9ALTE</name>